<organism evidence="1 2">
    <name type="scientific">Nitrosospira multiformis</name>
    <dbReference type="NCBI Taxonomy" id="1231"/>
    <lineage>
        <taxon>Bacteria</taxon>
        <taxon>Pseudomonadati</taxon>
        <taxon>Pseudomonadota</taxon>
        <taxon>Betaproteobacteria</taxon>
        <taxon>Nitrosomonadales</taxon>
        <taxon>Nitrosomonadaceae</taxon>
        <taxon>Nitrosospira</taxon>
    </lineage>
</organism>
<name>A0A2T5I6I5_9PROT</name>
<dbReference type="EMBL" id="QAOK01000028">
    <property type="protein sequence ID" value="PTQ79398.1"/>
    <property type="molecule type" value="Genomic_DNA"/>
</dbReference>
<accession>A0A2T5I6I5</accession>
<evidence type="ECO:0008006" key="3">
    <source>
        <dbReference type="Google" id="ProtNLM"/>
    </source>
</evidence>
<proteinExistence type="predicted"/>
<evidence type="ECO:0000313" key="1">
    <source>
        <dbReference type="EMBL" id="PTQ79398.1"/>
    </source>
</evidence>
<comment type="caution">
    <text evidence="1">The sequence shown here is derived from an EMBL/GenBank/DDBJ whole genome shotgun (WGS) entry which is preliminary data.</text>
</comment>
<sequence length="42" mass="4782">MTGLRSFPVSRYILFYELVTDGIALVPVLHNARDIPSQFESE</sequence>
<evidence type="ECO:0000313" key="2">
    <source>
        <dbReference type="Proteomes" id="UP000244152"/>
    </source>
</evidence>
<dbReference type="Gene3D" id="3.30.2310.20">
    <property type="entry name" value="RelE-like"/>
    <property type="match status" value="1"/>
</dbReference>
<protein>
    <recommendedName>
        <fullName evidence="3">ParE-like toxin of type II ParDE toxin-antitoxin system</fullName>
    </recommendedName>
</protein>
<dbReference type="RefSeq" id="WP_258192399.1">
    <property type="nucleotide sequence ID" value="NZ_QAOK01000028.1"/>
</dbReference>
<reference evidence="1 2" key="1">
    <citation type="submission" date="2018-04" db="EMBL/GenBank/DDBJ databases">
        <title>Active sludge and wastewater microbial communities from Klosterneuburg, Austria.</title>
        <authorList>
            <person name="Wagner M."/>
        </authorList>
    </citation>
    <scope>NUCLEOTIDE SEQUENCE [LARGE SCALE GENOMIC DNA]</scope>
    <source>
        <strain evidence="1 2">Nl12</strain>
    </source>
</reference>
<gene>
    <name evidence="1" type="ORF">C8R21_1287</name>
</gene>
<dbReference type="AlphaFoldDB" id="A0A2T5I6I5"/>
<dbReference type="Proteomes" id="UP000244152">
    <property type="component" value="Unassembled WGS sequence"/>
</dbReference>
<dbReference type="InterPro" id="IPR035093">
    <property type="entry name" value="RelE/ParE_toxin_dom_sf"/>
</dbReference>